<evidence type="ECO:0000256" key="1">
    <source>
        <dbReference type="SAM" id="MobiDB-lite"/>
    </source>
</evidence>
<sequence length="173" mass="19607">MHLLRINFARTSSCISFPRLVSRACFTSGSIHSQDNHASEETDNSYNADEAISYVPDESVELQRNTNENAREDDEAKQMKDKKVDMTSDEIKHMKYKAKENANDMKESTEDTTDVLKAAAEKTKDTAKDAWETTKDTTRKIKESIVGYSSFNVDDVWEDHTGKPKIKGDDETS</sequence>
<evidence type="ECO:0000313" key="3">
    <source>
        <dbReference type="Proteomes" id="UP000245207"/>
    </source>
</evidence>
<protein>
    <submittedName>
        <fullName evidence="2">Late embryogenesis abundant protein (LEA) family protein</fullName>
    </submittedName>
</protein>
<organism evidence="2 3">
    <name type="scientific">Artemisia annua</name>
    <name type="common">Sweet wormwood</name>
    <dbReference type="NCBI Taxonomy" id="35608"/>
    <lineage>
        <taxon>Eukaryota</taxon>
        <taxon>Viridiplantae</taxon>
        <taxon>Streptophyta</taxon>
        <taxon>Embryophyta</taxon>
        <taxon>Tracheophyta</taxon>
        <taxon>Spermatophyta</taxon>
        <taxon>Magnoliopsida</taxon>
        <taxon>eudicotyledons</taxon>
        <taxon>Gunneridae</taxon>
        <taxon>Pentapetalae</taxon>
        <taxon>asterids</taxon>
        <taxon>campanulids</taxon>
        <taxon>Asterales</taxon>
        <taxon>Asteraceae</taxon>
        <taxon>Asteroideae</taxon>
        <taxon>Anthemideae</taxon>
        <taxon>Artemisiinae</taxon>
        <taxon>Artemisia</taxon>
    </lineage>
</organism>
<proteinExistence type="predicted"/>
<accession>A0A2U1PT23</accession>
<dbReference type="AlphaFoldDB" id="A0A2U1PT23"/>
<gene>
    <name evidence="2" type="ORF">CTI12_AA115970</name>
</gene>
<comment type="caution">
    <text evidence="2">The sequence shown here is derived from an EMBL/GenBank/DDBJ whole genome shotgun (WGS) entry which is preliminary data.</text>
</comment>
<feature type="compositionally biased region" description="Basic and acidic residues" evidence="1">
    <location>
        <begin position="158"/>
        <end position="173"/>
    </location>
</feature>
<evidence type="ECO:0000313" key="2">
    <source>
        <dbReference type="EMBL" id="PWA88918.1"/>
    </source>
</evidence>
<dbReference type="EMBL" id="PKPP01000766">
    <property type="protein sequence ID" value="PWA88918.1"/>
    <property type="molecule type" value="Genomic_DNA"/>
</dbReference>
<feature type="region of interest" description="Disordered" evidence="1">
    <location>
        <begin position="153"/>
        <end position="173"/>
    </location>
</feature>
<name>A0A2U1PT23_ARTAN</name>
<feature type="region of interest" description="Disordered" evidence="1">
    <location>
        <begin position="62"/>
        <end position="91"/>
    </location>
</feature>
<feature type="compositionally biased region" description="Basic and acidic residues" evidence="1">
    <location>
        <begin position="74"/>
        <end position="91"/>
    </location>
</feature>
<reference evidence="2 3" key="1">
    <citation type="journal article" date="2018" name="Mol. Plant">
        <title>The genome of Artemisia annua provides insight into the evolution of Asteraceae family and artemisinin biosynthesis.</title>
        <authorList>
            <person name="Shen Q."/>
            <person name="Zhang L."/>
            <person name="Liao Z."/>
            <person name="Wang S."/>
            <person name="Yan T."/>
            <person name="Shi P."/>
            <person name="Liu M."/>
            <person name="Fu X."/>
            <person name="Pan Q."/>
            <person name="Wang Y."/>
            <person name="Lv Z."/>
            <person name="Lu X."/>
            <person name="Zhang F."/>
            <person name="Jiang W."/>
            <person name="Ma Y."/>
            <person name="Chen M."/>
            <person name="Hao X."/>
            <person name="Li L."/>
            <person name="Tang Y."/>
            <person name="Lv G."/>
            <person name="Zhou Y."/>
            <person name="Sun X."/>
            <person name="Brodelius P.E."/>
            <person name="Rose J.K.C."/>
            <person name="Tang K."/>
        </authorList>
    </citation>
    <scope>NUCLEOTIDE SEQUENCE [LARGE SCALE GENOMIC DNA]</scope>
    <source>
        <strain evidence="3">cv. Huhao1</strain>
        <tissue evidence="2">Leaf</tissue>
    </source>
</reference>
<dbReference type="OrthoDB" id="1227388at2759"/>
<keyword evidence="3" id="KW-1185">Reference proteome</keyword>
<dbReference type="Proteomes" id="UP000245207">
    <property type="component" value="Unassembled WGS sequence"/>
</dbReference>